<sequence length="239" mass="27358">MSENPRHLAENEIFYDAKPIIFGEGFSKYQNTFEGIFNFDTWLQERILAGKASSLVLDLMADTTFLRELAERANFLHKHSISGIAIGLGDHRSRKDKTYDSRNGVYMLSSEVDRQKRRVIHVADISQEWIWRKLTREQVKRNLSKLFNLIVCRGAGGLEHYLDESYEVHLGIIKKALSLLSSDGILVTQLQTTDNDRLPLYAEEMQKMNFGCSYQRGSGIHDTVFDTSTGLPIAKIFHL</sequence>
<evidence type="ECO:0000313" key="2">
    <source>
        <dbReference type="Proteomes" id="UP000176253"/>
    </source>
</evidence>
<evidence type="ECO:0000313" key="1">
    <source>
        <dbReference type="EMBL" id="OGG18129.1"/>
    </source>
</evidence>
<gene>
    <name evidence="1" type="ORF">A3D78_00745</name>
</gene>
<dbReference type="Proteomes" id="UP000176253">
    <property type="component" value="Unassembled WGS sequence"/>
</dbReference>
<dbReference type="AlphaFoldDB" id="A0A1F6A091"/>
<reference evidence="1 2" key="1">
    <citation type="journal article" date="2016" name="Nat. Commun.">
        <title>Thousands of microbial genomes shed light on interconnected biogeochemical processes in an aquifer system.</title>
        <authorList>
            <person name="Anantharaman K."/>
            <person name="Brown C.T."/>
            <person name="Hug L.A."/>
            <person name="Sharon I."/>
            <person name="Castelle C.J."/>
            <person name="Probst A.J."/>
            <person name="Thomas B.C."/>
            <person name="Singh A."/>
            <person name="Wilkins M.J."/>
            <person name="Karaoz U."/>
            <person name="Brodie E.L."/>
            <person name="Williams K.H."/>
            <person name="Hubbard S.S."/>
            <person name="Banfield J.F."/>
        </authorList>
    </citation>
    <scope>NUCLEOTIDE SEQUENCE [LARGE SCALE GENOMIC DNA]</scope>
</reference>
<protein>
    <submittedName>
        <fullName evidence="1">Uncharacterized protein</fullName>
    </submittedName>
</protein>
<proteinExistence type="predicted"/>
<comment type="caution">
    <text evidence="1">The sequence shown here is derived from an EMBL/GenBank/DDBJ whole genome shotgun (WGS) entry which is preliminary data.</text>
</comment>
<dbReference type="EMBL" id="MFJM01000022">
    <property type="protein sequence ID" value="OGG18129.1"/>
    <property type="molecule type" value="Genomic_DNA"/>
</dbReference>
<accession>A0A1F6A091</accession>
<name>A0A1F6A091_9BACT</name>
<organism evidence="1 2">
    <name type="scientific">Candidatus Gottesmanbacteria bacterium RIFCSPHIGHO2_02_FULL_39_14</name>
    <dbReference type="NCBI Taxonomy" id="1798383"/>
    <lineage>
        <taxon>Bacteria</taxon>
        <taxon>Candidatus Gottesmaniibacteriota</taxon>
    </lineage>
</organism>